<protein>
    <recommendedName>
        <fullName evidence="3">BTB domain-containing protein</fullName>
    </recommendedName>
</protein>
<keyword evidence="2" id="KW-1185">Reference proteome</keyword>
<dbReference type="Proteomes" id="UP000054270">
    <property type="component" value="Unassembled WGS sequence"/>
</dbReference>
<dbReference type="OMA" id="KMFWEMD"/>
<dbReference type="OrthoDB" id="3266199at2759"/>
<reference evidence="2" key="1">
    <citation type="submission" date="2014-04" db="EMBL/GenBank/DDBJ databases">
        <title>Evolutionary Origins and Diversification of the Mycorrhizal Mutualists.</title>
        <authorList>
            <consortium name="DOE Joint Genome Institute"/>
            <consortium name="Mycorrhizal Genomics Consortium"/>
            <person name="Kohler A."/>
            <person name="Kuo A."/>
            <person name="Nagy L.G."/>
            <person name="Floudas D."/>
            <person name="Copeland A."/>
            <person name="Barry K.W."/>
            <person name="Cichocki N."/>
            <person name="Veneault-Fourrey C."/>
            <person name="LaButti K."/>
            <person name="Lindquist E.A."/>
            <person name="Lipzen A."/>
            <person name="Lundell T."/>
            <person name="Morin E."/>
            <person name="Murat C."/>
            <person name="Riley R."/>
            <person name="Ohm R."/>
            <person name="Sun H."/>
            <person name="Tunlid A."/>
            <person name="Henrissat B."/>
            <person name="Grigoriev I.V."/>
            <person name="Hibbett D.S."/>
            <person name="Martin F."/>
        </authorList>
    </citation>
    <scope>NUCLEOTIDE SEQUENCE [LARGE SCALE GENOMIC DNA]</scope>
    <source>
        <strain evidence="2">FD-334 SS-4</strain>
    </source>
</reference>
<evidence type="ECO:0000313" key="2">
    <source>
        <dbReference type="Proteomes" id="UP000054270"/>
    </source>
</evidence>
<proteinExistence type="predicted"/>
<name>A0A0D2P762_HYPSF</name>
<organism evidence="1 2">
    <name type="scientific">Hypholoma sublateritium (strain FD-334 SS-4)</name>
    <dbReference type="NCBI Taxonomy" id="945553"/>
    <lineage>
        <taxon>Eukaryota</taxon>
        <taxon>Fungi</taxon>
        <taxon>Dikarya</taxon>
        <taxon>Basidiomycota</taxon>
        <taxon>Agaricomycotina</taxon>
        <taxon>Agaricomycetes</taxon>
        <taxon>Agaricomycetidae</taxon>
        <taxon>Agaricales</taxon>
        <taxon>Agaricineae</taxon>
        <taxon>Strophariaceae</taxon>
        <taxon>Hypholoma</taxon>
    </lineage>
</organism>
<dbReference type="AlphaFoldDB" id="A0A0D2P762"/>
<evidence type="ECO:0000313" key="1">
    <source>
        <dbReference type="EMBL" id="KJA16220.1"/>
    </source>
</evidence>
<accession>A0A0D2P762</accession>
<gene>
    <name evidence="1" type="ORF">HYPSUDRAFT_47524</name>
</gene>
<sequence>MLSTRSPERDQRSYHPQFNSPEADIILVSSDDTAYRVPHFTLRNTCGFFRSHLAGYTPPYGPGDGADRLPPIEVVEKDKVLSKVLCMLCGLPTGTWDSIDEVDDAAALAQRWDAPGPLSIIRCGITAPMFLADPLRLYAIATRLGWDDEARVASTQTLSLDLYDEEYRPALERISSRHLMALMRLHRSRRDEFKCLIDGDSYFGAGNAAGYLCPGCGEETTNHTWRELKVRMYIEMDRRPLGDTLCGLEMEEWPEAVACWNAKCRNCGRLNYNKINTLRDIKDCVDKIPLHV</sequence>
<evidence type="ECO:0008006" key="3">
    <source>
        <dbReference type="Google" id="ProtNLM"/>
    </source>
</evidence>
<dbReference type="EMBL" id="KN817625">
    <property type="protein sequence ID" value="KJA16220.1"/>
    <property type="molecule type" value="Genomic_DNA"/>
</dbReference>